<organism evidence="1 2">
    <name type="scientific">Peronosclerospora sorghi</name>
    <dbReference type="NCBI Taxonomy" id="230839"/>
    <lineage>
        <taxon>Eukaryota</taxon>
        <taxon>Sar</taxon>
        <taxon>Stramenopiles</taxon>
        <taxon>Oomycota</taxon>
        <taxon>Peronosporomycetes</taxon>
        <taxon>Peronosporales</taxon>
        <taxon>Peronosporaceae</taxon>
        <taxon>Peronosclerospora</taxon>
    </lineage>
</organism>
<accession>A0ACC0VZZ3</accession>
<evidence type="ECO:0000313" key="1">
    <source>
        <dbReference type="EMBL" id="KAI9911955.1"/>
    </source>
</evidence>
<dbReference type="Proteomes" id="UP001163321">
    <property type="component" value="Chromosome 5"/>
</dbReference>
<sequence>MHFLFAAAAVAMVNADDTVFSGIGKVFQLGDPDTVTCNTTSLDPDFAKTYYAALNQQQWDEASSCGRCALISCVNGVCVDSFNSVLVEIRALVTKCPACREGDLELPSNVFSKFPDSTSSEYNIQWSFASCSR</sequence>
<comment type="caution">
    <text evidence="1">The sequence shown here is derived from an EMBL/GenBank/DDBJ whole genome shotgun (WGS) entry which is preliminary data.</text>
</comment>
<protein>
    <submittedName>
        <fullName evidence="1">Uncharacterized protein</fullName>
    </submittedName>
</protein>
<evidence type="ECO:0000313" key="2">
    <source>
        <dbReference type="Proteomes" id="UP001163321"/>
    </source>
</evidence>
<gene>
    <name evidence="1" type="ORF">PsorP6_009635</name>
</gene>
<name>A0ACC0VZZ3_9STRA</name>
<keyword evidence="2" id="KW-1185">Reference proteome</keyword>
<reference evidence="1 2" key="1">
    <citation type="journal article" date="2022" name="bioRxiv">
        <title>The genome of the oomycete Peronosclerospora sorghi, a cosmopolitan pathogen of maize and sorghum, is inflated with dispersed pseudogenes.</title>
        <authorList>
            <person name="Fletcher K."/>
            <person name="Martin F."/>
            <person name="Isakeit T."/>
            <person name="Cavanaugh K."/>
            <person name="Magill C."/>
            <person name="Michelmore R."/>
        </authorList>
    </citation>
    <scope>NUCLEOTIDE SEQUENCE [LARGE SCALE GENOMIC DNA]</scope>
    <source>
        <strain evidence="1">P6</strain>
    </source>
</reference>
<proteinExistence type="predicted"/>
<dbReference type="EMBL" id="CM047584">
    <property type="protein sequence ID" value="KAI9911955.1"/>
    <property type="molecule type" value="Genomic_DNA"/>
</dbReference>